<accession>A0A8S3RHN8</accession>
<evidence type="ECO:0000313" key="2">
    <source>
        <dbReference type="EMBL" id="CAG2205928.1"/>
    </source>
</evidence>
<keyword evidence="1" id="KW-0175">Coiled coil</keyword>
<name>A0A8S3RHN8_MYTED</name>
<evidence type="ECO:0000256" key="1">
    <source>
        <dbReference type="SAM" id="Coils"/>
    </source>
</evidence>
<protein>
    <submittedName>
        <fullName evidence="2">Uncharacterized protein</fullName>
    </submittedName>
</protein>
<sequence length="153" mass="17940">MVELAEGYQLTLKSMKTFNSEIEEEIDQNEEVLSELGILKSSEDRKYELEKQNILNREKILKDEVEKHTNKLLKELDQRKEILMQSVNNAQNRSQKINKDLDLRRKNLNQALNSNIANQVFQHIFEEKTSRQQRIVPASPKLKSCLSLSQVKM</sequence>
<gene>
    <name evidence="2" type="ORF">MEDL_20284</name>
</gene>
<feature type="coiled-coil region" evidence="1">
    <location>
        <begin position="15"/>
        <end position="93"/>
    </location>
</feature>
<reference evidence="2" key="1">
    <citation type="submission" date="2021-03" db="EMBL/GenBank/DDBJ databases">
        <authorList>
            <person name="Bekaert M."/>
        </authorList>
    </citation>
    <scope>NUCLEOTIDE SEQUENCE</scope>
</reference>
<dbReference type="EMBL" id="CAJPWZ010001035">
    <property type="protein sequence ID" value="CAG2205928.1"/>
    <property type="molecule type" value="Genomic_DNA"/>
</dbReference>
<dbReference type="OrthoDB" id="10407564at2759"/>
<evidence type="ECO:0000313" key="3">
    <source>
        <dbReference type="Proteomes" id="UP000683360"/>
    </source>
</evidence>
<dbReference type="AlphaFoldDB" id="A0A8S3RHN8"/>
<dbReference type="Proteomes" id="UP000683360">
    <property type="component" value="Unassembled WGS sequence"/>
</dbReference>
<proteinExistence type="predicted"/>
<organism evidence="2 3">
    <name type="scientific">Mytilus edulis</name>
    <name type="common">Blue mussel</name>
    <dbReference type="NCBI Taxonomy" id="6550"/>
    <lineage>
        <taxon>Eukaryota</taxon>
        <taxon>Metazoa</taxon>
        <taxon>Spiralia</taxon>
        <taxon>Lophotrochozoa</taxon>
        <taxon>Mollusca</taxon>
        <taxon>Bivalvia</taxon>
        <taxon>Autobranchia</taxon>
        <taxon>Pteriomorphia</taxon>
        <taxon>Mytilida</taxon>
        <taxon>Mytiloidea</taxon>
        <taxon>Mytilidae</taxon>
        <taxon>Mytilinae</taxon>
        <taxon>Mytilus</taxon>
    </lineage>
</organism>
<keyword evidence="3" id="KW-1185">Reference proteome</keyword>
<comment type="caution">
    <text evidence="2">The sequence shown here is derived from an EMBL/GenBank/DDBJ whole genome shotgun (WGS) entry which is preliminary data.</text>
</comment>